<dbReference type="InterPro" id="IPR011050">
    <property type="entry name" value="Pectin_lyase_fold/virulence"/>
</dbReference>
<dbReference type="Proteomes" id="UP001140560">
    <property type="component" value="Unassembled WGS sequence"/>
</dbReference>
<dbReference type="EMBL" id="JAPEUY010000014">
    <property type="protein sequence ID" value="KAJ4366398.1"/>
    <property type="molecule type" value="Genomic_DNA"/>
</dbReference>
<evidence type="ECO:0000313" key="6">
    <source>
        <dbReference type="EMBL" id="KAJ4366398.1"/>
    </source>
</evidence>
<comment type="caution">
    <text evidence="6">The sequence shown here is derived from an EMBL/GenBank/DDBJ whole genome shotgun (WGS) entry which is preliminary data.</text>
</comment>
<evidence type="ECO:0000256" key="3">
    <source>
        <dbReference type="ARBA" id="ARBA00022737"/>
    </source>
</evidence>
<dbReference type="PANTHER" id="PTHR31736">
    <property type="match status" value="1"/>
</dbReference>
<evidence type="ECO:0000256" key="5">
    <source>
        <dbReference type="ARBA" id="ARBA00023326"/>
    </source>
</evidence>
<reference evidence="6" key="1">
    <citation type="submission" date="2022-10" db="EMBL/GenBank/DDBJ databases">
        <title>Tapping the CABI collections for fungal endophytes: first genome assemblies for Collariella, Neodidymelliopsis, Ascochyta clinopodiicola, Didymella pomorum, Didymosphaeria variabile, Neocosmospora piperis and Neocucurbitaria cava.</title>
        <authorList>
            <person name="Hill R."/>
        </authorList>
    </citation>
    <scope>NUCLEOTIDE SEQUENCE</scope>
    <source>
        <strain evidence="6">IMI 356814</strain>
    </source>
</reference>
<accession>A0A9W8Y5D6</accession>
<evidence type="ECO:0000256" key="1">
    <source>
        <dbReference type="ARBA" id="ARBA00004613"/>
    </source>
</evidence>
<gene>
    <name evidence="6" type="ORF">N0V83_008034</name>
</gene>
<keyword evidence="7" id="KW-1185">Reference proteome</keyword>
<name>A0A9W8Y5D6_9PLEO</name>
<proteinExistence type="predicted"/>
<dbReference type="PANTHER" id="PTHR31736:SF9">
    <property type="entry name" value="ENDO-XYLOGALACTURONAN HYDROLASE A-RELATED"/>
    <property type="match status" value="1"/>
</dbReference>
<dbReference type="GO" id="GO:0005576">
    <property type="term" value="C:extracellular region"/>
    <property type="evidence" value="ECO:0007669"/>
    <property type="project" value="UniProtKB-SubCell"/>
</dbReference>
<sequence length="305" mass="33348">MYCRLTQRPLVDDVPSILSALQRCGDTGTIAFPANQTFNIRSPLDLSSCRRCGNQINGNLNLSPDWDYWVEAPAVFLISNTSNMVMSSSEGNTGMIDAMDFGWTRVPDVPVPDRMPNLFSIIDGSYQVYIRNLKIRYAPGTVFHVGSESSAIRFEDVEIQSEATTGYLIENAQHVYIWNSIVRATGSCVKIAPNATNIQVEDVRCYTVALNGPPPSEIELTTSVTGAASWIRNIFVNSFVGTGWMNVVAFAAAQADLAPQSLEIKNATFTDISFGDEARQAVYVEQSSAPLTATVITFRAFTGTV</sequence>
<dbReference type="Gene3D" id="2.160.20.10">
    <property type="entry name" value="Single-stranded right-handed beta-helix, Pectin lyase-like"/>
    <property type="match status" value="1"/>
</dbReference>
<comment type="subcellular location">
    <subcellularLocation>
        <location evidence="1">Secreted</location>
    </subcellularLocation>
</comment>
<keyword evidence="2" id="KW-0964">Secreted</keyword>
<evidence type="ECO:0000256" key="2">
    <source>
        <dbReference type="ARBA" id="ARBA00022525"/>
    </source>
</evidence>
<keyword evidence="3" id="KW-0677">Repeat</keyword>
<keyword evidence="5" id="KW-0624">Polysaccharide degradation</keyword>
<evidence type="ECO:0000256" key="4">
    <source>
        <dbReference type="ARBA" id="ARBA00023277"/>
    </source>
</evidence>
<dbReference type="SUPFAM" id="SSF51126">
    <property type="entry name" value="Pectin lyase-like"/>
    <property type="match status" value="1"/>
</dbReference>
<organism evidence="6 7">
    <name type="scientific">Neocucurbitaria cava</name>
    <dbReference type="NCBI Taxonomy" id="798079"/>
    <lineage>
        <taxon>Eukaryota</taxon>
        <taxon>Fungi</taxon>
        <taxon>Dikarya</taxon>
        <taxon>Ascomycota</taxon>
        <taxon>Pezizomycotina</taxon>
        <taxon>Dothideomycetes</taxon>
        <taxon>Pleosporomycetidae</taxon>
        <taxon>Pleosporales</taxon>
        <taxon>Pleosporineae</taxon>
        <taxon>Cucurbitariaceae</taxon>
        <taxon>Neocucurbitaria</taxon>
    </lineage>
</organism>
<keyword evidence="4" id="KW-0119">Carbohydrate metabolism</keyword>
<protein>
    <submittedName>
        <fullName evidence="6">Uncharacterized protein</fullName>
    </submittedName>
</protein>
<dbReference type="OrthoDB" id="187139at2759"/>
<dbReference type="InterPro" id="IPR012334">
    <property type="entry name" value="Pectin_lyas_fold"/>
</dbReference>
<dbReference type="AlphaFoldDB" id="A0A9W8Y5D6"/>
<evidence type="ECO:0000313" key="7">
    <source>
        <dbReference type="Proteomes" id="UP001140560"/>
    </source>
</evidence>
<dbReference type="GO" id="GO:0000272">
    <property type="term" value="P:polysaccharide catabolic process"/>
    <property type="evidence" value="ECO:0007669"/>
    <property type="project" value="UniProtKB-KW"/>
</dbReference>